<dbReference type="Proteomes" id="UP000466104">
    <property type="component" value="Unassembled WGS sequence"/>
</dbReference>
<dbReference type="EMBL" id="VUMG01000002">
    <property type="protein sequence ID" value="MSS45437.1"/>
    <property type="molecule type" value="Genomic_DNA"/>
</dbReference>
<dbReference type="InterPro" id="IPR030395">
    <property type="entry name" value="GP_PDE_dom"/>
</dbReference>
<dbReference type="GO" id="GO:0006629">
    <property type="term" value="P:lipid metabolic process"/>
    <property type="evidence" value="ECO:0007669"/>
    <property type="project" value="InterPro"/>
</dbReference>
<keyword evidence="3" id="KW-1185">Reference proteome</keyword>
<evidence type="ECO:0000259" key="1">
    <source>
        <dbReference type="PROSITE" id="PS51704"/>
    </source>
</evidence>
<evidence type="ECO:0000313" key="2">
    <source>
        <dbReference type="EMBL" id="MSS45437.1"/>
    </source>
</evidence>
<dbReference type="PROSITE" id="PS51704">
    <property type="entry name" value="GP_PDE"/>
    <property type="match status" value="1"/>
</dbReference>
<dbReference type="Gene3D" id="3.20.20.190">
    <property type="entry name" value="Phosphatidylinositol (PI) phosphodiesterase"/>
    <property type="match status" value="1"/>
</dbReference>
<accession>A0A7K0J679</accession>
<name>A0A7K0J679_9ACTN</name>
<reference evidence="2 3" key="1">
    <citation type="submission" date="2019-08" db="EMBL/GenBank/DDBJ databases">
        <title>In-depth cultivation of the pig gut microbiome towards novel bacterial diversity and tailored functional studies.</title>
        <authorList>
            <person name="Wylensek D."/>
            <person name="Hitch T.C.A."/>
            <person name="Clavel T."/>
        </authorList>
    </citation>
    <scope>NUCLEOTIDE SEQUENCE [LARGE SCALE GENOMIC DNA]</scope>
    <source>
        <strain evidence="2 3">WCA-380-WT-3A</strain>
    </source>
</reference>
<dbReference type="GO" id="GO:0008081">
    <property type="term" value="F:phosphoric diester hydrolase activity"/>
    <property type="evidence" value="ECO:0007669"/>
    <property type="project" value="InterPro"/>
</dbReference>
<dbReference type="Pfam" id="PF03009">
    <property type="entry name" value="GDPD"/>
    <property type="match status" value="1"/>
</dbReference>
<dbReference type="PANTHER" id="PTHR43805:SF1">
    <property type="entry name" value="GP-PDE DOMAIN-CONTAINING PROTEIN"/>
    <property type="match status" value="1"/>
</dbReference>
<dbReference type="CDD" id="cd08561">
    <property type="entry name" value="GDPD_cytoplasmic_ScUgpQ2_like"/>
    <property type="match status" value="1"/>
</dbReference>
<proteinExistence type="predicted"/>
<feature type="domain" description="GP-PDE" evidence="1">
    <location>
        <begin position="10"/>
        <end position="245"/>
    </location>
</feature>
<comment type="caution">
    <text evidence="2">The sequence shown here is derived from an EMBL/GenBank/DDBJ whole genome shotgun (WGS) entry which is preliminary data.</text>
</comment>
<organism evidence="2 3">
    <name type="scientific">Cutibacterium porci</name>
    <dbReference type="NCBI Taxonomy" id="2605781"/>
    <lineage>
        <taxon>Bacteria</taxon>
        <taxon>Bacillati</taxon>
        <taxon>Actinomycetota</taxon>
        <taxon>Actinomycetes</taxon>
        <taxon>Propionibacteriales</taxon>
        <taxon>Propionibacteriaceae</taxon>
        <taxon>Cutibacterium</taxon>
    </lineage>
</organism>
<sequence length="259" mass="28611">MDYPYCQRPFTVLAHRGGAGMAVNTGIENTLAAFSHALEVGCTHLETDVHATSDGVLVAFHDPMLDRVTDESGIIAAMPWHKVKHAKVGGEPIATLDEILDAFPESFVNIDIKHDGATQPLIDVLSRHRAWQRVCVGSFSSKRIRTFRRLARERTATAVGPVGVGWAVVGPHRMQMTEGDAYQVPHRLTRYGVPLVTPSFIEAAHRLGRAVHVWTVNEISEARELMDMGVDGIVTDRPDLMCEFARVHQPKEAPTLIPR</sequence>
<dbReference type="InterPro" id="IPR017946">
    <property type="entry name" value="PLC-like_Pdiesterase_TIM-brl"/>
</dbReference>
<gene>
    <name evidence="2" type="ORF">FYJ43_05160</name>
</gene>
<dbReference type="SUPFAM" id="SSF51695">
    <property type="entry name" value="PLC-like phosphodiesterases"/>
    <property type="match status" value="1"/>
</dbReference>
<dbReference type="AlphaFoldDB" id="A0A7K0J679"/>
<evidence type="ECO:0000313" key="3">
    <source>
        <dbReference type="Proteomes" id="UP000466104"/>
    </source>
</evidence>
<dbReference type="PANTHER" id="PTHR43805">
    <property type="entry name" value="GLYCEROPHOSPHORYL DIESTER PHOSPHODIESTERASE"/>
    <property type="match status" value="1"/>
</dbReference>
<protein>
    <submittedName>
        <fullName evidence="2">Glycerophosphodiester phosphodiesterase</fullName>
    </submittedName>
</protein>